<protein>
    <submittedName>
        <fullName evidence="2">Uncharacterized protein</fullName>
    </submittedName>
</protein>
<evidence type="ECO:0000313" key="2">
    <source>
        <dbReference type="EMBL" id="QHU08522.1"/>
    </source>
</evidence>
<name>A0A6C0JRY5_9ZZZZ</name>
<feature type="region of interest" description="Disordered" evidence="1">
    <location>
        <begin position="213"/>
        <end position="234"/>
    </location>
</feature>
<reference evidence="2" key="1">
    <citation type="journal article" date="2020" name="Nature">
        <title>Giant virus diversity and host interactions through global metagenomics.</title>
        <authorList>
            <person name="Schulz F."/>
            <person name="Roux S."/>
            <person name="Paez-Espino D."/>
            <person name="Jungbluth S."/>
            <person name="Walsh D.A."/>
            <person name="Denef V.J."/>
            <person name="McMahon K.D."/>
            <person name="Konstantinidis K.T."/>
            <person name="Eloe-Fadrosh E.A."/>
            <person name="Kyrpides N.C."/>
            <person name="Woyke T."/>
        </authorList>
    </citation>
    <scope>NUCLEOTIDE SEQUENCE</scope>
    <source>
        <strain evidence="2">GVMAG-S-1062768-28</strain>
    </source>
</reference>
<evidence type="ECO:0000256" key="1">
    <source>
        <dbReference type="SAM" id="MobiDB-lite"/>
    </source>
</evidence>
<sequence>MSISKLPYEETRARAYFRQMFPLYPYAVEQICEETTRIGGKQYRDALLIMAEESPIQKHSIDNFVREVNIKNVLANNLSYFAMFSQLWDKRSGVTTVAAKQQTSIPAAAMLLQKNKQHDSDEDVDDKVPVVKKKLTVEKPKKKKKVVVVEQSDSSEEEVVIVKKKKKQVIKEVEEEVDKNSASKKKTASPKPVAIVKETVPVVNSPVKEVTHLVTLETDNNPSPKESSEEEFSD</sequence>
<dbReference type="EMBL" id="MN740697">
    <property type="protein sequence ID" value="QHU08522.1"/>
    <property type="molecule type" value="Genomic_DNA"/>
</dbReference>
<accession>A0A6C0JRY5</accession>
<proteinExistence type="predicted"/>
<dbReference type="AlphaFoldDB" id="A0A6C0JRY5"/>
<organism evidence="2">
    <name type="scientific">viral metagenome</name>
    <dbReference type="NCBI Taxonomy" id="1070528"/>
    <lineage>
        <taxon>unclassified sequences</taxon>
        <taxon>metagenomes</taxon>
        <taxon>organismal metagenomes</taxon>
    </lineage>
</organism>